<dbReference type="Gene3D" id="3.40.1610.10">
    <property type="entry name" value="CV3147-like domain"/>
    <property type="match status" value="1"/>
</dbReference>
<evidence type="ECO:0008006" key="4">
    <source>
        <dbReference type="Google" id="ProtNLM"/>
    </source>
</evidence>
<protein>
    <recommendedName>
        <fullName evidence="4">N-methylhydantoinase (ATP-hydrolyzing)</fullName>
    </recommendedName>
</protein>
<feature type="domain" description="S-Me-THD-like C-terminal" evidence="2">
    <location>
        <begin position="167"/>
        <end position="352"/>
    </location>
</feature>
<dbReference type="AlphaFoldDB" id="A0A3B0R7R6"/>
<accession>A0A3B0R7R6</accession>
<evidence type="ECO:0000259" key="2">
    <source>
        <dbReference type="Pfam" id="PF20906"/>
    </source>
</evidence>
<feature type="domain" description="S-Me-THD N-terminal" evidence="1">
    <location>
        <begin position="11"/>
        <end position="164"/>
    </location>
</feature>
<dbReference type="SUPFAM" id="SSF160991">
    <property type="entry name" value="CV3147-like"/>
    <property type="match status" value="1"/>
</dbReference>
<dbReference type="Pfam" id="PF06032">
    <property type="entry name" value="S-Me-THD_N"/>
    <property type="match status" value="1"/>
</dbReference>
<dbReference type="InterPro" id="IPR048350">
    <property type="entry name" value="S-Me-THD-like_C"/>
</dbReference>
<sequence>MSIQITPEIVASMAAGSAVFGGGGGGDPALGELMAAHAVSRYGPVDLIDLDDLDDDSLIVPIAFIGAPTVIQEKIPNGIEGKLILEAMEELLDRPVGAFMSAELGGLNGVIPVAWCARHGIPLADADLMGRAFPELQMVTPTIFDREISPVVLVDERGNVGVFRTETNEWAEKLVRSVTVAMGGSASLGLYPMTAEVARDVSVRGSISRSIEVGRALLDSPDDPLDALASSTGAIKLIEGKLIDVERRTEAGWASGTAIVEGTGPDTGSVLRVEFQNENLVAIRDGEPAATVPDIITLVDIHTGRPVVTEILRYGQRVAAVALPCDPVWRTERGLELVGPRRFGYDIDYTPVGEPL</sequence>
<name>A0A3B0R7R6_9ZZZZ</name>
<dbReference type="Gene3D" id="2.40.390.10">
    <property type="entry name" value="CV3147-like"/>
    <property type="match status" value="1"/>
</dbReference>
<organism evidence="3">
    <name type="scientific">hydrothermal vent metagenome</name>
    <dbReference type="NCBI Taxonomy" id="652676"/>
    <lineage>
        <taxon>unclassified sequences</taxon>
        <taxon>metagenomes</taxon>
        <taxon>ecological metagenomes</taxon>
    </lineage>
</organism>
<dbReference type="InterPro" id="IPR027479">
    <property type="entry name" value="S-Me-THD_N_sf"/>
</dbReference>
<dbReference type="EMBL" id="UOEI01000015">
    <property type="protein sequence ID" value="VAV89384.1"/>
    <property type="molecule type" value="Genomic_DNA"/>
</dbReference>
<dbReference type="Pfam" id="PF20906">
    <property type="entry name" value="S-Me-THD_C"/>
    <property type="match status" value="1"/>
</dbReference>
<evidence type="ECO:0000313" key="3">
    <source>
        <dbReference type="EMBL" id="VAV89384.1"/>
    </source>
</evidence>
<proteinExistence type="predicted"/>
<dbReference type="InterPro" id="IPR024071">
    <property type="entry name" value="S-Me-THD_C_sf"/>
</dbReference>
<gene>
    <name evidence="3" type="ORF">MNBD_ACTINO01-2340</name>
</gene>
<reference evidence="3" key="1">
    <citation type="submission" date="2018-06" db="EMBL/GenBank/DDBJ databases">
        <authorList>
            <person name="Zhirakovskaya E."/>
        </authorList>
    </citation>
    <scope>NUCLEOTIDE SEQUENCE</scope>
</reference>
<evidence type="ECO:0000259" key="1">
    <source>
        <dbReference type="Pfam" id="PF06032"/>
    </source>
</evidence>
<dbReference type="InterPro" id="IPR010318">
    <property type="entry name" value="S-Me-THD_N"/>
</dbReference>